<gene>
    <name evidence="12" type="ORF">BGW36DRAFT_68232</name>
</gene>
<keyword evidence="6" id="KW-0804">Transcription</keyword>
<feature type="domain" description="C2H2-type" evidence="11">
    <location>
        <begin position="15"/>
        <end position="42"/>
    </location>
</feature>
<dbReference type="SMART" id="SM00355">
    <property type="entry name" value="ZnF_C2H2"/>
    <property type="match status" value="2"/>
</dbReference>
<keyword evidence="1" id="KW-0479">Metal-binding</keyword>
<evidence type="ECO:0000256" key="5">
    <source>
        <dbReference type="ARBA" id="ARBA00023125"/>
    </source>
</evidence>
<evidence type="ECO:0000313" key="13">
    <source>
        <dbReference type="Proteomes" id="UP001201262"/>
    </source>
</evidence>
<dbReference type="RefSeq" id="XP_046066472.1">
    <property type="nucleotide sequence ID" value="XM_046222515.1"/>
</dbReference>
<evidence type="ECO:0000313" key="12">
    <source>
        <dbReference type="EMBL" id="KAH8690189.1"/>
    </source>
</evidence>
<dbReference type="PANTHER" id="PTHR47660">
    <property type="entry name" value="TRANSCRIPTION FACTOR WITH C2H2 AND ZN(2)-CYS(6) DNA BINDING DOMAIN (EUROFUNG)-RELATED-RELATED"/>
    <property type="match status" value="1"/>
</dbReference>
<dbReference type="EMBL" id="JAJTJA010000014">
    <property type="protein sequence ID" value="KAH8690189.1"/>
    <property type="molecule type" value="Genomic_DNA"/>
</dbReference>
<keyword evidence="5" id="KW-0238">DNA-binding</keyword>
<keyword evidence="2 8" id="KW-0863">Zinc-finger</keyword>
<evidence type="ECO:0000256" key="3">
    <source>
        <dbReference type="ARBA" id="ARBA00022833"/>
    </source>
</evidence>
<accession>A0AAD4PT49</accession>
<dbReference type="Proteomes" id="UP001201262">
    <property type="component" value="Unassembled WGS sequence"/>
</dbReference>
<evidence type="ECO:0000259" key="10">
    <source>
        <dbReference type="PROSITE" id="PS50048"/>
    </source>
</evidence>
<dbReference type="FunFam" id="3.30.160.60:FF:002343">
    <property type="entry name" value="Zinc finger protein 33A"/>
    <property type="match status" value="1"/>
</dbReference>
<keyword evidence="4" id="KW-0805">Transcription regulation</keyword>
<dbReference type="GO" id="GO:0003677">
    <property type="term" value="F:DNA binding"/>
    <property type="evidence" value="ECO:0007669"/>
    <property type="project" value="UniProtKB-KW"/>
</dbReference>
<protein>
    <submittedName>
        <fullName evidence="12">Uncharacterized protein</fullName>
    </submittedName>
</protein>
<dbReference type="PROSITE" id="PS00463">
    <property type="entry name" value="ZN2_CY6_FUNGAL_1"/>
    <property type="match status" value="1"/>
</dbReference>
<evidence type="ECO:0000259" key="11">
    <source>
        <dbReference type="PROSITE" id="PS50157"/>
    </source>
</evidence>
<keyword evidence="13" id="KW-1185">Reference proteome</keyword>
<sequence length="245" mass="27677">MAVMDDNIKPQNMQHSCQICCRQFQRAEHLKRHLIRHTSERPYTCPLCCYSFNRKDVLMRHVRSHSSQRARATTACDSCSQSKTRCDNDTPCNPCRRAGLPCGSVRPQRRLGRPAQRQEQQPFSTEKYNKPHNSNATAVTTPQRSSQALLLPKPPSLGHNDVAKTQRSGQATNSAGISTRNMSQSSIPMSKTVNATVITRVDNQTSDVYSLPSQRDAIPSESNEGFPLQPHQDEENWGWFKAIYH</sequence>
<dbReference type="Gene3D" id="3.30.160.60">
    <property type="entry name" value="Classic Zinc Finger"/>
    <property type="match status" value="2"/>
</dbReference>
<feature type="compositionally biased region" description="Polar residues" evidence="9">
    <location>
        <begin position="163"/>
        <end position="187"/>
    </location>
</feature>
<reference evidence="12" key="1">
    <citation type="submission" date="2021-12" db="EMBL/GenBank/DDBJ databases">
        <title>Convergent genome expansion in fungi linked to evolution of root-endophyte symbiosis.</title>
        <authorList>
            <consortium name="DOE Joint Genome Institute"/>
            <person name="Ke Y.-H."/>
            <person name="Bonito G."/>
            <person name="Liao H.-L."/>
            <person name="Looney B."/>
            <person name="Rojas-Flechas A."/>
            <person name="Nash J."/>
            <person name="Hameed K."/>
            <person name="Schadt C."/>
            <person name="Martin F."/>
            <person name="Crous P.W."/>
            <person name="Miettinen O."/>
            <person name="Magnuson J.K."/>
            <person name="Labbe J."/>
            <person name="Jacobson D."/>
            <person name="Doktycz M.J."/>
            <person name="Veneault-Fourrey C."/>
            <person name="Kuo A."/>
            <person name="Mondo S."/>
            <person name="Calhoun S."/>
            <person name="Riley R."/>
            <person name="Ohm R."/>
            <person name="LaButti K."/>
            <person name="Andreopoulos B."/>
            <person name="Pangilinan J."/>
            <person name="Nolan M."/>
            <person name="Tritt A."/>
            <person name="Clum A."/>
            <person name="Lipzen A."/>
            <person name="Daum C."/>
            <person name="Barry K."/>
            <person name="Grigoriev I.V."/>
            <person name="Vilgalys R."/>
        </authorList>
    </citation>
    <scope>NUCLEOTIDE SEQUENCE</scope>
    <source>
        <strain evidence="12">PMI_201</strain>
    </source>
</reference>
<feature type="region of interest" description="Disordered" evidence="9">
    <location>
        <begin position="103"/>
        <end position="187"/>
    </location>
</feature>
<dbReference type="PROSITE" id="PS50157">
    <property type="entry name" value="ZINC_FINGER_C2H2_2"/>
    <property type="match status" value="2"/>
</dbReference>
<dbReference type="InterPro" id="IPR036864">
    <property type="entry name" value="Zn2-C6_fun-type_DNA-bd_sf"/>
</dbReference>
<dbReference type="Pfam" id="PF12874">
    <property type="entry name" value="zf-met"/>
    <property type="match status" value="1"/>
</dbReference>
<evidence type="ECO:0000256" key="4">
    <source>
        <dbReference type="ARBA" id="ARBA00023015"/>
    </source>
</evidence>
<organism evidence="12 13">
    <name type="scientific">Talaromyces proteolyticus</name>
    <dbReference type="NCBI Taxonomy" id="1131652"/>
    <lineage>
        <taxon>Eukaryota</taxon>
        <taxon>Fungi</taxon>
        <taxon>Dikarya</taxon>
        <taxon>Ascomycota</taxon>
        <taxon>Pezizomycotina</taxon>
        <taxon>Eurotiomycetes</taxon>
        <taxon>Eurotiomycetidae</taxon>
        <taxon>Eurotiales</taxon>
        <taxon>Trichocomaceae</taxon>
        <taxon>Talaromyces</taxon>
        <taxon>Talaromyces sect. Bacilispori</taxon>
    </lineage>
</organism>
<feature type="domain" description="C2H2-type" evidence="11">
    <location>
        <begin position="43"/>
        <end position="70"/>
    </location>
</feature>
<evidence type="ECO:0000256" key="8">
    <source>
        <dbReference type="PROSITE-ProRule" id="PRU00042"/>
    </source>
</evidence>
<comment type="caution">
    <text evidence="12">The sequence shown here is derived from an EMBL/GenBank/DDBJ whole genome shotgun (WGS) entry which is preliminary data.</text>
</comment>
<dbReference type="SUPFAM" id="SSF57701">
    <property type="entry name" value="Zn2/Cys6 DNA-binding domain"/>
    <property type="match status" value="1"/>
</dbReference>
<dbReference type="GeneID" id="70252801"/>
<evidence type="ECO:0000256" key="9">
    <source>
        <dbReference type="SAM" id="MobiDB-lite"/>
    </source>
</evidence>
<dbReference type="GO" id="GO:0000981">
    <property type="term" value="F:DNA-binding transcription factor activity, RNA polymerase II-specific"/>
    <property type="evidence" value="ECO:0007669"/>
    <property type="project" value="InterPro"/>
</dbReference>
<dbReference type="CDD" id="cd00067">
    <property type="entry name" value="GAL4"/>
    <property type="match status" value="1"/>
</dbReference>
<dbReference type="SUPFAM" id="SSF57667">
    <property type="entry name" value="beta-beta-alpha zinc fingers"/>
    <property type="match status" value="1"/>
</dbReference>
<keyword evidence="3" id="KW-0862">Zinc</keyword>
<name>A0AAD4PT49_9EURO</name>
<dbReference type="Gene3D" id="4.10.240.10">
    <property type="entry name" value="Zn(2)-C6 fungal-type DNA-binding domain"/>
    <property type="match status" value="1"/>
</dbReference>
<feature type="compositionally biased region" description="Polar residues" evidence="9">
    <location>
        <begin position="117"/>
        <end position="148"/>
    </location>
</feature>
<feature type="domain" description="Zn(2)-C6 fungal-type" evidence="10">
    <location>
        <begin position="75"/>
        <end position="102"/>
    </location>
</feature>
<dbReference type="InterPro" id="IPR001138">
    <property type="entry name" value="Zn2Cys6_DnaBD"/>
</dbReference>
<dbReference type="PROSITE" id="PS50048">
    <property type="entry name" value="ZN2_CY6_FUNGAL_2"/>
    <property type="match status" value="1"/>
</dbReference>
<dbReference type="InterPro" id="IPR036236">
    <property type="entry name" value="Znf_C2H2_sf"/>
</dbReference>
<evidence type="ECO:0000256" key="1">
    <source>
        <dbReference type="ARBA" id="ARBA00022723"/>
    </source>
</evidence>
<dbReference type="InterPro" id="IPR013087">
    <property type="entry name" value="Znf_C2H2_type"/>
</dbReference>
<evidence type="ECO:0000256" key="6">
    <source>
        <dbReference type="ARBA" id="ARBA00023163"/>
    </source>
</evidence>
<evidence type="ECO:0000256" key="2">
    <source>
        <dbReference type="ARBA" id="ARBA00022771"/>
    </source>
</evidence>
<proteinExistence type="predicted"/>
<evidence type="ECO:0000256" key="7">
    <source>
        <dbReference type="ARBA" id="ARBA00023242"/>
    </source>
</evidence>
<dbReference type="PROSITE" id="PS00028">
    <property type="entry name" value="ZINC_FINGER_C2H2_1"/>
    <property type="match status" value="2"/>
</dbReference>
<dbReference type="Pfam" id="PF00172">
    <property type="entry name" value="Zn_clus"/>
    <property type="match status" value="1"/>
</dbReference>
<keyword evidence="7" id="KW-0539">Nucleus</keyword>
<dbReference type="GO" id="GO:0008270">
    <property type="term" value="F:zinc ion binding"/>
    <property type="evidence" value="ECO:0007669"/>
    <property type="project" value="UniProtKB-KW"/>
</dbReference>
<feature type="region of interest" description="Disordered" evidence="9">
    <location>
        <begin position="211"/>
        <end position="232"/>
    </location>
</feature>
<dbReference type="SMART" id="SM00066">
    <property type="entry name" value="GAL4"/>
    <property type="match status" value="1"/>
</dbReference>
<dbReference type="AlphaFoldDB" id="A0AAD4PT49"/>